<keyword evidence="4" id="KW-0812">Transmembrane</keyword>
<dbReference type="AlphaFoldDB" id="A0A9Q4FZQ6"/>
<dbReference type="InterPro" id="IPR029033">
    <property type="entry name" value="His_PPase_superfam"/>
</dbReference>
<feature type="transmembrane region" description="Helical" evidence="4">
    <location>
        <begin position="142"/>
        <end position="160"/>
    </location>
</feature>
<proteinExistence type="predicted"/>
<feature type="active site" description="Proton donor/acceptor" evidence="2">
    <location>
        <position position="82"/>
    </location>
</feature>
<feature type="active site" description="Tele-phosphohistidine intermediate" evidence="2">
    <location>
        <position position="9"/>
    </location>
</feature>
<name>A0A9Q4FZQ6_SALAG</name>
<dbReference type="Proteomes" id="UP001057753">
    <property type="component" value="Unassembled WGS sequence"/>
</dbReference>
<comment type="caution">
    <text evidence="5">The sequence shown here is derived from an EMBL/GenBank/DDBJ whole genome shotgun (WGS) entry which is preliminary data.</text>
</comment>
<dbReference type="PANTHER" id="PTHR46517:SF1">
    <property type="entry name" value="FRUCTOSE-2,6-BISPHOSPHATASE TIGAR"/>
    <property type="match status" value="1"/>
</dbReference>
<evidence type="ECO:0000256" key="3">
    <source>
        <dbReference type="PIRSR" id="PIRSR613078-2"/>
    </source>
</evidence>
<feature type="binding site" evidence="3">
    <location>
        <begin position="8"/>
        <end position="15"/>
    </location>
    <ligand>
        <name>substrate</name>
    </ligand>
</feature>
<dbReference type="PANTHER" id="PTHR46517">
    <property type="entry name" value="FRUCTOSE-2,6-BISPHOSPHATASE TIGAR"/>
    <property type="match status" value="1"/>
</dbReference>
<evidence type="ECO:0000256" key="4">
    <source>
        <dbReference type="SAM" id="Phobius"/>
    </source>
</evidence>
<organism evidence="5 6">
    <name type="scientific">Salipaludibacillus agaradhaerens</name>
    <name type="common">Bacillus agaradhaerens</name>
    <dbReference type="NCBI Taxonomy" id="76935"/>
    <lineage>
        <taxon>Bacteria</taxon>
        <taxon>Bacillati</taxon>
        <taxon>Bacillota</taxon>
        <taxon>Bacilli</taxon>
        <taxon>Bacillales</taxon>
        <taxon>Bacillaceae</taxon>
    </lineage>
</organism>
<dbReference type="Pfam" id="PF00300">
    <property type="entry name" value="His_Phos_1"/>
    <property type="match status" value="1"/>
</dbReference>
<dbReference type="GO" id="GO:0045820">
    <property type="term" value="P:negative regulation of glycolytic process"/>
    <property type="evidence" value="ECO:0007669"/>
    <property type="project" value="TreeGrafter"/>
</dbReference>
<dbReference type="EMBL" id="JABXYM010000001">
    <property type="protein sequence ID" value="MCR6097337.1"/>
    <property type="molecule type" value="Genomic_DNA"/>
</dbReference>
<evidence type="ECO:0000313" key="6">
    <source>
        <dbReference type="Proteomes" id="UP001057753"/>
    </source>
</evidence>
<dbReference type="InterPro" id="IPR051695">
    <property type="entry name" value="Phosphoglycerate_Mutase"/>
</dbReference>
<dbReference type="CDD" id="cd07067">
    <property type="entry name" value="HP_PGM_like"/>
    <property type="match status" value="1"/>
</dbReference>
<dbReference type="GO" id="GO:0005829">
    <property type="term" value="C:cytosol"/>
    <property type="evidence" value="ECO:0007669"/>
    <property type="project" value="TreeGrafter"/>
</dbReference>
<evidence type="ECO:0000313" key="5">
    <source>
        <dbReference type="EMBL" id="MCR6097337.1"/>
    </source>
</evidence>
<dbReference type="InterPro" id="IPR013078">
    <property type="entry name" value="His_Pase_superF_clade-1"/>
</dbReference>
<evidence type="ECO:0000256" key="2">
    <source>
        <dbReference type="PIRSR" id="PIRSR613078-1"/>
    </source>
</evidence>
<dbReference type="SMART" id="SM00855">
    <property type="entry name" value="PGAM"/>
    <property type="match status" value="1"/>
</dbReference>
<dbReference type="SUPFAM" id="SSF53254">
    <property type="entry name" value="Phosphoglycerate mutase-like"/>
    <property type="match status" value="1"/>
</dbReference>
<feature type="binding site" evidence="3">
    <location>
        <position position="58"/>
    </location>
    <ligand>
        <name>substrate</name>
    </ligand>
</feature>
<dbReference type="RefSeq" id="WP_257821738.1">
    <property type="nucleotide sequence ID" value="NZ_JABXYM010000001.1"/>
</dbReference>
<dbReference type="Gene3D" id="3.40.50.1240">
    <property type="entry name" value="Phosphoglycerate mutase-like"/>
    <property type="match status" value="1"/>
</dbReference>
<accession>A0A9Q4FZQ6</accession>
<keyword evidence="4" id="KW-1133">Transmembrane helix</keyword>
<evidence type="ECO:0000256" key="1">
    <source>
        <dbReference type="ARBA" id="ARBA00022801"/>
    </source>
</evidence>
<reference evidence="5" key="1">
    <citation type="submission" date="2020-06" db="EMBL/GenBank/DDBJ databases">
        <title>Insight into the genomes of haloalkaliphilic bacilli from Kenyan soda lakes.</title>
        <authorList>
            <person name="Mwirichia R."/>
            <person name="Villamizar G.C."/>
            <person name="Poehlein A."/>
            <person name="Mugweru J."/>
            <person name="Kipnyargis A."/>
            <person name="Kiplimo D."/>
            <person name="Orwa P."/>
            <person name="Daniel R."/>
        </authorList>
    </citation>
    <scope>NUCLEOTIDE SEQUENCE</scope>
    <source>
        <strain evidence="5">B1096_S55</strain>
    </source>
</reference>
<dbReference type="GO" id="GO:0004331">
    <property type="term" value="F:fructose-2,6-bisphosphate 2-phosphatase activity"/>
    <property type="evidence" value="ECO:0007669"/>
    <property type="project" value="TreeGrafter"/>
</dbReference>
<dbReference type="GO" id="GO:0043456">
    <property type="term" value="P:regulation of pentose-phosphate shunt"/>
    <property type="evidence" value="ECO:0007669"/>
    <property type="project" value="TreeGrafter"/>
</dbReference>
<sequence length="214" mass="23593">MTTIYFIRHGQSEANSKGIIQGHADFPLSELGMRQAELAGKWFANVELDAIYASDLGRAMVTADHIAVHQDLKVQSWPRLREVGLGPLEGKTREEMAIDFPQLKAEALLTSGIQGTEPVKNLTERCAHLVEKMTRTHPDGSIAAVSHGGFIGIFLTYMIAGTDWYKMNRPFMIGNTGITKVSLSQTGKAAIHYTNRTEHLDIEGNLLHSSTIAY</sequence>
<keyword evidence="4" id="KW-0472">Membrane</keyword>
<gene>
    <name evidence="5" type="ORF">HXA33_12355</name>
</gene>
<keyword evidence="6" id="KW-1185">Reference proteome</keyword>
<keyword evidence="1" id="KW-0378">Hydrolase</keyword>
<protein>
    <submittedName>
        <fullName evidence="5">Histidine phosphatase family protein</fullName>
    </submittedName>
</protein>